<reference evidence="1 2" key="1">
    <citation type="submission" date="2024-11" db="EMBL/GenBank/DDBJ databases">
        <title>Chromosome-level genome assembly of the freshwater bivalve Anodonta woodiana.</title>
        <authorList>
            <person name="Chen X."/>
        </authorList>
    </citation>
    <scope>NUCLEOTIDE SEQUENCE [LARGE SCALE GENOMIC DNA]</scope>
    <source>
        <strain evidence="1">MN2024</strain>
        <tissue evidence="1">Gills</tissue>
    </source>
</reference>
<proteinExistence type="predicted"/>
<comment type="caution">
    <text evidence="1">The sequence shown here is derived from an EMBL/GenBank/DDBJ whole genome shotgun (WGS) entry which is preliminary data.</text>
</comment>
<dbReference type="Proteomes" id="UP001634394">
    <property type="component" value="Unassembled WGS sequence"/>
</dbReference>
<accession>A0ABD3VCS5</accession>
<evidence type="ECO:0000313" key="1">
    <source>
        <dbReference type="EMBL" id="KAL3859386.1"/>
    </source>
</evidence>
<protein>
    <submittedName>
        <fullName evidence="1">Uncharacterized protein</fullName>
    </submittedName>
</protein>
<gene>
    <name evidence="1" type="ORF">ACJMK2_009609</name>
</gene>
<evidence type="ECO:0000313" key="2">
    <source>
        <dbReference type="Proteomes" id="UP001634394"/>
    </source>
</evidence>
<dbReference type="AlphaFoldDB" id="A0ABD3VCS5"/>
<organism evidence="1 2">
    <name type="scientific">Sinanodonta woodiana</name>
    <name type="common">Chinese pond mussel</name>
    <name type="synonym">Anodonta woodiana</name>
    <dbReference type="NCBI Taxonomy" id="1069815"/>
    <lineage>
        <taxon>Eukaryota</taxon>
        <taxon>Metazoa</taxon>
        <taxon>Spiralia</taxon>
        <taxon>Lophotrochozoa</taxon>
        <taxon>Mollusca</taxon>
        <taxon>Bivalvia</taxon>
        <taxon>Autobranchia</taxon>
        <taxon>Heteroconchia</taxon>
        <taxon>Palaeoheterodonta</taxon>
        <taxon>Unionida</taxon>
        <taxon>Unionoidea</taxon>
        <taxon>Unionidae</taxon>
        <taxon>Unioninae</taxon>
        <taxon>Sinanodonta</taxon>
    </lineage>
</organism>
<name>A0ABD3VCS5_SINWO</name>
<dbReference type="EMBL" id="JBJQND010000012">
    <property type="protein sequence ID" value="KAL3859386.1"/>
    <property type="molecule type" value="Genomic_DNA"/>
</dbReference>
<sequence length="77" mass="9078">MALEFVESEKGKRMLVYEGWYSAFARSVKIAHLTLPRLIVKFQKEQNANQLVVERLLAGDDPPLRKKKYRDLDRRLC</sequence>
<keyword evidence="2" id="KW-1185">Reference proteome</keyword>